<sequence>MIETNSRAMNFGSNISAQSMQERYKTADGDANGEINKAEFDSIFADKGISSSLSKNVFERLDKDGSGAKTKEEREQAIEQIQQRAQKIMSSLSTKMESSFDSFDSILNKLGQSDGSESSQALQQRLKELQGSIGSRDAQYAPEALLNNLFPEIDEKV</sequence>
<dbReference type="PROSITE" id="PS50222">
    <property type="entry name" value="EF_HAND_2"/>
    <property type="match status" value="1"/>
</dbReference>
<dbReference type="Proteomes" id="UP001231109">
    <property type="component" value="Unassembled WGS sequence"/>
</dbReference>
<dbReference type="InterPro" id="IPR002048">
    <property type="entry name" value="EF_hand_dom"/>
</dbReference>
<feature type="domain" description="EF-hand" evidence="1">
    <location>
        <begin position="15"/>
        <end position="50"/>
    </location>
</feature>
<protein>
    <recommendedName>
        <fullName evidence="1">EF-hand domain-containing protein</fullName>
    </recommendedName>
</protein>
<dbReference type="SUPFAM" id="SSF47473">
    <property type="entry name" value="EF-hand"/>
    <property type="match status" value="1"/>
</dbReference>
<dbReference type="InterPro" id="IPR018247">
    <property type="entry name" value="EF_Hand_1_Ca_BS"/>
</dbReference>
<comment type="caution">
    <text evidence="2">The sequence shown here is derived from an EMBL/GenBank/DDBJ whole genome shotgun (WGS) entry which is preliminary data.</text>
</comment>
<accession>A0ABT9I257</accession>
<dbReference type="RefSeq" id="WP_305976792.1">
    <property type="nucleotide sequence ID" value="NZ_JAPJDZ010000050.1"/>
</dbReference>
<evidence type="ECO:0000259" key="1">
    <source>
        <dbReference type="PROSITE" id="PS50222"/>
    </source>
</evidence>
<dbReference type="InterPro" id="IPR011992">
    <property type="entry name" value="EF-hand-dom_pair"/>
</dbReference>
<evidence type="ECO:0000313" key="2">
    <source>
        <dbReference type="EMBL" id="MDP5137458.1"/>
    </source>
</evidence>
<dbReference type="Gene3D" id="1.10.238.10">
    <property type="entry name" value="EF-hand"/>
    <property type="match status" value="1"/>
</dbReference>
<evidence type="ECO:0000313" key="3">
    <source>
        <dbReference type="Proteomes" id="UP001231109"/>
    </source>
</evidence>
<organism evidence="2 3">
    <name type="scientific">Rheinheimera baltica</name>
    <dbReference type="NCBI Taxonomy" id="67576"/>
    <lineage>
        <taxon>Bacteria</taxon>
        <taxon>Pseudomonadati</taxon>
        <taxon>Pseudomonadota</taxon>
        <taxon>Gammaproteobacteria</taxon>
        <taxon>Chromatiales</taxon>
        <taxon>Chromatiaceae</taxon>
        <taxon>Rheinheimera</taxon>
    </lineage>
</organism>
<reference evidence="2 3" key="1">
    <citation type="submission" date="2022-11" db="EMBL/GenBank/DDBJ databases">
        <title>Viruses from the air-sea interface of a natural surface slick.</title>
        <authorList>
            <person name="Rahlff J."/>
            <person name="Holmfeldt K."/>
        </authorList>
    </citation>
    <scope>NUCLEOTIDE SEQUENCE [LARGE SCALE GENOMIC DNA]</scope>
    <source>
        <strain evidence="2 3">SMS4</strain>
    </source>
</reference>
<name>A0ABT9I257_9GAMM</name>
<dbReference type="EMBL" id="JAPJDZ010000050">
    <property type="protein sequence ID" value="MDP5137458.1"/>
    <property type="molecule type" value="Genomic_DNA"/>
</dbReference>
<dbReference type="PROSITE" id="PS00018">
    <property type="entry name" value="EF_HAND_1"/>
    <property type="match status" value="1"/>
</dbReference>
<keyword evidence="3" id="KW-1185">Reference proteome</keyword>
<gene>
    <name evidence="2" type="ORF">ORJ04_15995</name>
</gene>
<proteinExistence type="predicted"/>